<dbReference type="GeneID" id="39575830"/>
<sequence length="373" mass="40630">MTLQRAISAYPSMNMSSQVQTQPRRHLQPRSPSYSPLHSPCHVQPAPIYAVLQPGSSDDSPRHFRELIHARFSEALATLPPRQEPDRGLVTDIGDTIIHLQTMVARIAEDLIDDNRIKQRVNGLLSQDSAAHLSDLTTFENAHKSHKALKDMRASLLENLQEVTHIWNQAPGKQPPPPPRPPPAPAPAAVPAPVPAPVPPAAPAPAPAPAPGSTFSEHPTSPSSVLSGSSRTALSTGDVGGSHQRAYSDTSAVVKQSPETSAVRFPVSPSMNSKPGASLPPDPMDLDDIDLAQLRNRGKGVYRCSYGKSCTKGGVDRHGNIVIFERNCMFRQHMDKHKKPFKCPIPGCQNKDGFARKDQLERHIKNVRHENIP</sequence>
<accession>A0A3N2PPY3</accession>
<feature type="region of interest" description="Disordered" evidence="1">
    <location>
        <begin position="7"/>
        <end position="39"/>
    </location>
</feature>
<dbReference type="EMBL" id="ML119059">
    <property type="protein sequence ID" value="ROT36573.1"/>
    <property type="molecule type" value="Genomic_DNA"/>
</dbReference>
<gene>
    <name evidence="2" type="ORF">SODALDRAFT_222249</name>
</gene>
<dbReference type="AlphaFoldDB" id="A0A3N2PPY3"/>
<feature type="compositionally biased region" description="Low complexity" evidence="1">
    <location>
        <begin position="221"/>
        <end position="230"/>
    </location>
</feature>
<dbReference type="Proteomes" id="UP000272025">
    <property type="component" value="Unassembled WGS sequence"/>
</dbReference>
<feature type="compositionally biased region" description="Pro residues" evidence="1">
    <location>
        <begin position="173"/>
        <end position="210"/>
    </location>
</feature>
<feature type="compositionally biased region" description="Polar residues" evidence="1">
    <location>
        <begin position="245"/>
        <end position="260"/>
    </location>
</feature>
<feature type="compositionally biased region" description="Polar residues" evidence="1">
    <location>
        <begin position="7"/>
        <end position="22"/>
    </location>
</feature>
<evidence type="ECO:0000256" key="1">
    <source>
        <dbReference type="SAM" id="MobiDB-lite"/>
    </source>
</evidence>
<dbReference type="RefSeq" id="XP_028464379.1">
    <property type="nucleotide sequence ID" value="XM_028607352.1"/>
</dbReference>
<evidence type="ECO:0008006" key="4">
    <source>
        <dbReference type="Google" id="ProtNLM"/>
    </source>
</evidence>
<feature type="region of interest" description="Disordered" evidence="1">
    <location>
        <begin position="168"/>
        <end position="282"/>
    </location>
</feature>
<evidence type="ECO:0000313" key="3">
    <source>
        <dbReference type="Proteomes" id="UP000272025"/>
    </source>
</evidence>
<reference evidence="2 3" key="1">
    <citation type="journal article" date="2018" name="Mol. Ecol.">
        <title>The obligate alkalophilic soda-lake fungus Sodiomyces alkalinus has shifted to a protein diet.</title>
        <authorList>
            <person name="Grum-Grzhimaylo A.A."/>
            <person name="Falkoski D.L."/>
            <person name="van den Heuvel J."/>
            <person name="Valero-Jimenez C.A."/>
            <person name="Min B."/>
            <person name="Choi I.G."/>
            <person name="Lipzen A."/>
            <person name="Daum C.G."/>
            <person name="Aanen D.K."/>
            <person name="Tsang A."/>
            <person name="Henrissat B."/>
            <person name="Bilanenko E.N."/>
            <person name="de Vries R.P."/>
            <person name="van Kan J.A.L."/>
            <person name="Grigoriev I.V."/>
            <person name="Debets A.J.M."/>
        </authorList>
    </citation>
    <scope>NUCLEOTIDE SEQUENCE [LARGE SCALE GENOMIC DNA]</scope>
    <source>
        <strain evidence="2 3">F11</strain>
    </source>
</reference>
<evidence type="ECO:0000313" key="2">
    <source>
        <dbReference type="EMBL" id="ROT36573.1"/>
    </source>
</evidence>
<organism evidence="2 3">
    <name type="scientific">Sodiomyces alkalinus (strain CBS 110278 / VKM F-3762 / F11)</name>
    <name type="common">Alkaliphilic filamentous fungus</name>
    <dbReference type="NCBI Taxonomy" id="1314773"/>
    <lineage>
        <taxon>Eukaryota</taxon>
        <taxon>Fungi</taxon>
        <taxon>Dikarya</taxon>
        <taxon>Ascomycota</taxon>
        <taxon>Pezizomycotina</taxon>
        <taxon>Sordariomycetes</taxon>
        <taxon>Hypocreomycetidae</taxon>
        <taxon>Glomerellales</taxon>
        <taxon>Plectosphaerellaceae</taxon>
        <taxon>Sodiomyces</taxon>
    </lineage>
</organism>
<dbReference type="Gene3D" id="3.30.160.60">
    <property type="entry name" value="Classic Zinc Finger"/>
    <property type="match status" value="1"/>
</dbReference>
<dbReference type="OrthoDB" id="4826573at2759"/>
<name>A0A3N2PPY3_SODAK</name>
<keyword evidence="3" id="KW-1185">Reference proteome</keyword>
<proteinExistence type="predicted"/>
<protein>
    <recommendedName>
        <fullName evidence="4">C2H2-type domain-containing protein</fullName>
    </recommendedName>
</protein>
<dbReference type="STRING" id="1314773.A0A3N2PPY3"/>